<comment type="caution">
    <text evidence="3">The sequence shown here is derived from an EMBL/GenBank/DDBJ whole genome shotgun (WGS) entry which is preliminary data.</text>
</comment>
<feature type="non-terminal residue" evidence="3">
    <location>
        <position position="1"/>
    </location>
</feature>
<dbReference type="InterPro" id="IPR022742">
    <property type="entry name" value="Hydrolase_4"/>
</dbReference>
<dbReference type="Pfam" id="PF03016">
    <property type="entry name" value="Exostosin_GT47"/>
    <property type="match status" value="1"/>
</dbReference>
<dbReference type="InterPro" id="IPR040911">
    <property type="entry name" value="Exostosin_GT47"/>
</dbReference>
<dbReference type="SUPFAM" id="SSF53474">
    <property type="entry name" value="alpha/beta-Hydrolases"/>
    <property type="match status" value="1"/>
</dbReference>
<organism evidence="3">
    <name type="scientific">Cladocopium goreaui</name>
    <dbReference type="NCBI Taxonomy" id="2562237"/>
    <lineage>
        <taxon>Eukaryota</taxon>
        <taxon>Sar</taxon>
        <taxon>Alveolata</taxon>
        <taxon>Dinophyceae</taxon>
        <taxon>Suessiales</taxon>
        <taxon>Symbiodiniaceae</taxon>
        <taxon>Cladocopium</taxon>
    </lineage>
</organism>
<evidence type="ECO:0000259" key="1">
    <source>
        <dbReference type="Pfam" id="PF03016"/>
    </source>
</evidence>
<sequence>QVMSATDLQLKRRMAKLEDGTEVFYQCIRPKNKAVTHVCIFLHGYMASSDLFLHFLAELARCGALVLCPDLPGHGRSDGELTYVPDWWAWVDTIWEAIDFMVKEEVSGELPIFVSGGSLGGGLSVCLCLQRPTFFRGAVLMCPMLTVSDEVKPPWIVQQFFKHVVAPLMPSWPITPSVETWQQHVENCGECPCLCCSCAWVCLEVTTLDFRIPEHGSQVNDRNPLSMQGLKPRLGTGREFGFTYPDWLDGHMSEMQTPFIILHGKADKVTDPATSQKLYEEAVAKDKALKPLGEDHERLYDGVYHAELFCCMPGSFEGIEWTNEEMAATRSCLEDAAAWMKQRMGALTQSRLEQNGRKFDDQHADLSGPPKPRELNVAQLTAKLQIADEETRAGRGGLPEAGLPEVFFEQYEEWHRAYMRDSLARSREFLHGIYETKLWPKLEEHVQRCPLPIIEIMMDSVLASSVDYSLEDGQGLYELAIRLAKQHLSEEEAEELREEWNQDTVYTYPLLFGMDQNDCHGSDLKIYVYDVPQGLTENQLDCALGQWGTEVLFHRYFLSSTCRTLDPEEADFLLVPVYSTCKFTKENLENDEAAAKVIWDPLLQYLFSQQWFHRRKQMDHIFIFADGQSARVWDSYDLVRSEAIFMMVESKCPTWDEPMRKYSDIKSCSSSWKDILIPGHTDHARLQAMQRQNRPSDQRDLLMTFHGSHSGNKDVYESCAVRDRILQMADFDGVDVGGFIPNYFEVKGRSHFCLIPAGTSPWTNQLYESIHCGCIPVILSDEYEVAFQHIVEWHHFSLKLPESMVGPELYAFLQSIPVEVLREMKAEVDAHSCWFNYFSHDPRCSPFAAVLGALEDRLGRRPSWSRFWPPLRETSWKRLTRFHSLANDSFMLG</sequence>
<dbReference type="InterPro" id="IPR051044">
    <property type="entry name" value="MAG_DAG_Lipase"/>
</dbReference>
<dbReference type="EMBL" id="CAMXCT030002061">
    <property type="protein sequence ID" value="CAL4782656.1"/>
    <property type="molecule type" value="Genomic_DNA"/>
</dbReference>
<accession>A0A9P1FZG2</accession>
<dbReference type="Gene3D" id="3.40.50.1820">
    <property type="entry name" value="alpha/beta hydrolase"/>
    <property type="match status" value="1"/>
</dbReference>
<evidence type="ECO:0000313" key="3">
    <source>
        <dbReference type="EMBL" id="CAI3995344.1"/>
    </source>
</evidence>
<dbReference type="EMBL" id="CAMXCT010002061">
    <property type="protein sequence ID" value="CAI3995344.1"/>
    <property type="molecule type" value="Genomic_DNA"/>
</dbReference>
<dbReference type="OrthoDB" id="1924787at2759"/>
<dbReference type="AlphaFoldDB" id="A0A9P1FZG2"/>
<dbReference type="EMBL" id="CAMXCT020002061">
    <property type="protein sequence ID" value="CAL1148719.1"/>
    <property type="molecule type" value="Genomic_DNA"/>
</dbReference>
<gene>
    <name evidence="3" type="ORF">C1SCF055_LOCUS21921</name>
</gene>
<evidence type="ECO:0000313" key="6">
    <source>
        <dbReference type="Proteomes" id="UP001152797"/>
    </source>
</evidence>
<dbReference type="InterPro" id="IPR029058">
    <property type="entry name" value="AB_hydrolase_fold"/>
</dbReference>
<dbReference type="Pfam" id="PF12146">
    <property type="entry name" value="Hydrolase_4"/>
    <property type="match status" value="1"/>
</dbReference>
<reference evidence="3" key="1">
    <citation type="submission" date="2022-10" db="EMBL/GenBank/DDBJ databases">
        <authorList>
            <person name="Chen Y."/>
            <person name="Dougan E. K."/>
            <person name="Chan C."/>
            <person name="Rhodes N."/>
            <person name="Thang M."/>
        </authorList>
    </citation>
    <scope>NUCLEOTIDE SEQUENCE</scope>
</reference>
<feature type="domain" description="Exostosin GT47" evidence="1">
    <location>
        <begin position="522"/>
        <end position="805"/>
    </location>
</feature>
<feature type="domain" description="Serine aminopeptidase S33" evidence="2">
    <location>
        <begin position="37"/>
        <end position="305"/>
    </location>
</feature>
<proteinExistence type="predicted"/>
<dbReference type="Proteomes" id="UP001152797">
    <property type="component" value="Unassembled WGS sequence"/>
</dbReference>
<name>A0A9P1FZG2_9DINO</name>
<evidence type="ECO:0000313" key="5">
    <source>
        <dbReference type="EMBL" id="CAL4782656.1"/>
    </source>
</evidence>
<reference evidence="4" key="2">
    <citation type="submission" date="2024-04" db="EMBL/GenBank/DDBJ databases">
        <authorList>
            <person name="Chen Y."/>
            <person name="Shah S."/>
            <person name="Dougan E. K."/>
            <person name="Thang M."/>
            <person name="Chan C."/>
        </authorList>
    </citation>
    <scope>NUCLEOTIDE SEQUENCE [LARGE SCALE GENOMIC DNA]</scope>
</reference>
<evidence type="ECO:0000313" key="4">
    <source>
        <dbReference type="EMBL" id="CAL1148719.1"/>
    </source>
</evidence>
<protein>
    <submittedName>
        <fullName evidence="5">Exostosin GT47 domain-containing protein</fullName>
    </submittedName>
</protein>
<evidence type="ECO:0000259" key="2">
    <source>
        <dbReference type="Pfam" id="PF12146"/>
    </source>
</evidence>
<dbReference type="PANTHER" id="PTHR11614">
    <property type="entry name" value="PHOSPHOLIPASE-RELATED"/>
    <property type="match status" value="1"/>
</dbReference>
<keyword evidence="6" id="KW-1185">Reference proteome</keyword>